<dbReference type="InterPro" id="IPR000089">
    <property type="entry name" value="Biotin_lipoyl"/>
</dbReference>
<evidence type="ECO:0000259" key="14">
    <source>
        <dbReference type="PROSITE" id="PS50975"/>
    </source>
</evidence>
<evidence type="ECO:0000256" key="12">
    <source>
        <dbReference type="PROSITE-ProRule" id="PRU00409"/>
    </source>
</evidence>
<dbReference type="InterPro" id="IPR001249">
    <property type="entry name" value="AcCoA_biotinCC"/>
</dbReference>
<dbReference type="SUPFAM" id="SSF56059">
    <property type="entry name" value="Glutathione synthetase ATP-binding domain-like"/>
    <property type="match status" value="1"/>
</dbReference>
<evidence type="ECO:0000259" key="15">
    <source>
        <dbReference type="PROSITE" id="PS50979"/>
    </source>
</evidence>
<evidence type="ECO:0000256" key="3">
    <source>
        <dbReference type="ARBA" id="ARBA00005194"/>
    </source>
</evidence>
<dbReference type="PROSITE" id="PS50968">
    <property type="entry name" value="BIOTINYL_LIPOYL"/>
    <property type="match status" value="1"/>
</dbReference>
<dbReference type="InterPro" id="IPR005479">
    <property type="entry name" value="CPAse_ATP-bd"/>
</dbReference>
<dbReference type="SUPFAM" id="SSF51246">
    <property type="entry name" value="Rudiment single hybrid motif"/>
    <property type="match status" value="1"/>
</dbReference>
<dbReference type="InterPro" id="IPR016185">
    <property type="entry name" value="PreATP-grasp_dom_sf"/>
</dbReference>
<keyword evidence="10" id="KW-0275">Fatty acid biosynthesis</keyword>
<dbReference type="PANTHER" id="PTHR48095">
    <property type="entry name" value="PYRUVATE CARBOXYLASE SUBUNIT A"/>
    <property type="match status" value="1"/>
</dbReference>
<organism evidence="16 17">
    <name type="scientific">Uabimicrobium amorphum</name>
    <dbReference type="NCBI Taxonomy" id="2596890"/>
    <lineage>
        <taxon>Bacteria</taxon>
        <taxon>Pseudomonadati</taxon>
        <taxon>Planctomycetota</taxon>
        <taxon>Candidatus Uabimicrobiia</taxon>
        <taxon>Candidatus Uabimicrobiales</taxon>
        <taxon>Candidatus Uabimicrobiaceae</taxon>
        <taxon>Candidatus Uabimicrobium</taxon>
    </lineage>
</organism>
<comment type="cofactor">
    <cofactor evidence="1">
        <name>biotin</name>
        <dbReference type="ChEBI" id="CHEBI:57586"/>
    </cofactor>
</comment>
<name>A0A5S9F2B6_UABAM</name>
<dbReference type="InterPro" id="IPR051602">
    <property type="entry name" value="ACC_Biotin_Carboxylase"/>
</dbReference>
<dbReference type="InterPro" id="IPR001882">
    <property type="entry name" value="Biotin_BS"/>
</dbReference>
<dbReference type="Pfam" id="PF00364">
    <property type="entry name" value="Biotin_lipoyl"/>
    <property type="match status" value="1"/>
</dbReference>
<feature type="domain" description="ATP-grasp" evidence="14">
    <location>
        <begin position="174"/>
        <end position="400"/>
    </location>
</feature>
<dbReference type="AlphaFoldDB" id="A0A5S9F2B6"/>
<dbReference type="PROSITE" id="PS50975">
    <property type="entry name" value="ATP_GRASP"/>
    <property type="match status" value="1"/>
</dbReference>
<dbReference type="Gene3D" id="2.40.50.100">
    <property type="match status" value="1"/>
</dbReference>
<dbReference type="PRINTS" id="PR01071">
    <property type="entry name" value="ACOABIOTINCC"/>
</dbReference>
<keyword evidence="7" id="KW-0276">Fatty acid metabolism</keyword>
<feature type="domain" description="Lipoyl-binding" evidence="13">
    <location>
        <begin position="744"/>
        <end position="820"/>
    </location>
</feature>
<dbReference type="GO" id="GO:0009317">
    <property type="term" value="C:acetyl-CoA carboxylase complex"/>
    <property type="evidence" value="ECO:0007669"/>
    <property type="project" value="InterPro"/>
</dbReference>
<evidence type="ECO:0000313" key="17">
    <source>
        <dbReference type="Proteomes" id="UP000326354"/>
    </source>
</evidence>
<evidence type="ECO:0000256" key="11">
    <source>
        <dbReference type="ARBA" id="ARBA00023267"/>
    </source>
</evidence>
<evidence type="ECO:0000256" key="6">
    <source>
        <dbReference type="ARBA" id="ARBA00022741"/>
    </source>
</evidence>
<dbReference type="PANTHER" id="PTHR48095:SF4">
    <property type="entry name" value="BIOTIN CARBOXYL CARRIER PROTEIN OF ACETYL-COA CARBOXYLASE"/>
    <property type="match status" value="1"/>
</dbReference>
<dbReference type="InterPro" id="IPR011054">
    <property type="entry name" value="Rudment_hybrid_motif"/>
</dbReference>
<comment type="function">
    <text evidence="2">This protein is a component of the acetyl coenzyme A carboxylase complex; first, biotin carboxylase catalyzes the carboxylation of the carrier protein and then the transcarboxylase transfers the carboxyl group to form malonyl-CoA.</text>
</comment>
<protein>
    <submittedName>
        <fullName evidence="16">Biotin carboxylase</fullName>
    </submittedName>
</protein>
<evidence type="ECO:0000256" key="9">
    <source>
        <dbReference type="ARBA" id="ARBA00023098"/>
    </source>
</evidence>
<dbReference type="InterPro" id="IPR011053">
    <property type="entry name" value="Single_hybrid_motif"/>
</dbReference>
<dbReference type="SMART" id="SM00878">
    <property type="entry name" value="Biotin_carb_C"/>
    <property type="match status" value="1"/>
</dbReference>
<dbReference type="InterPro" id="IPR013815">
    <property type="entry name" value="ATP_grasp_subdomain_1"/>
</dbReference>
<dbReference type="RefSeq" id="WP_151967694.1">
    <property type="nucleotide sequence ID" value="NZ_AP019860.1"/>
</dbReference>
<evidence type="ECO:0000256" key="8">
    <source>
        <dbReference type="ARBA" id="ARBA00022840"/>
    </source>
</evidence>
<dbReference type="Pfam" id="PF02786">
    <property type="entry name" value="CPSase_L_D2"/>
    <property type="match status" value="2"/>
</dbReference>
<dbReference type="GO" id="GO:0005524">
    <property type="term" value="F:ATP binding"/>
    <property type="evidence" value="ECO:0007669"/>
    <property type="project" value="UniProtKB-UniRule"/>
</dbReference>
<dbReference type="InterPro" id="IPR005481">
    <property type="entry name" value="BC-like_N"/>
</dbReference>
<dbReference type="KEGG" id="uam:UABAM_01849"/>
<evidence type="ECO:0000256" key="4">
    <source>
        <dbReference type="ARBA" id="ARBA00022516"/>
    </source>
</evidence>
<gene>
    <name evidence="16" type="ORF">UABAM_01849</name>
</gene>
<reference evidence="16 17" key="1">
    <citation type="submission" date="2019-08" db="EMBL/GenBank/DDBJ databases">
        <title>Complete genome sequence of Candidatus Uab amorphum.</title>
        <authorList>
            <person name="Shiratori T."/>
            <person name="Suzuki S."/>
            <person name="Kakizawa Y."/>
            <person name="Ishida K."/>
        </authorList>
    </citation>
    <scope>NUCLEOTIDE SEQUENCE [LARGE SCALE GENOMIC DNA]</scope>
    <source>
        <strain evidence="16 17">SRT547</strain>
    </source>
</reference>
<evidence type="ECO:0000256" key="1">
    <source>
        <dbReference type="ARBA" id="ARBA00001953"/>
    </source>
</evidence>
<dbReference type="PROSITE" id="PS00188">
    <property type="entry name" value="BIOTIN"/>
    <property type="match status" value="1"/>
</dbReference>
<keyword evidence="9" id="KW-0443">Lipid metabolism</keyword>
<sequence length="820" mass="93028">MKILIICRGPIADEALRVISETSLPRPHILISRREWLDHLETQAPWLYNWSRFAQIHLVDEYSDMDAIIKIVQENGLDAVYPGYGFLAENPVFAGKCEKAGIRFIGPSSETLELMGLKDRARCICKEIGVPVTPGIDSLERVILEKNEGEWRENLGKILREKGIDCEVAEEFSQAIDKAYDAAAQQHIDLFSEDELIGAAKHAIDDLWKKHEMPIRIKASAGGGGKGQRVVTSDSDIAKAMREVWNEVGDNSKSVILEANIEGPRHMEVQILGDGEDVIHFAVRDCSLQTMFYQKLIEIGVHEGQIDTLLAQESAGSEMYKELEAEKQLIANLQNAAVKICKHIGYQNAGTVEFLVDKNRNFYFMEVNARIQVEHGVSEEISYVKGQKPRLISEQIRIASGEKLGYTQQDIAFRGYALELRISLLDSFSLQPAPGAVIEKFFFDDNECVRVEDSGIAASLRQHRVVMSPPQYDANIVLNIYRGEDYGVMLENAVDNLQNAMIEGRDLHTTIPFHMAVLSWLRANQPLPHVTTDFVEIHLCLLRLYHKNIKELHEEVLTMCKKERRNPFALLSWVRQVTTRLMEDPSHIIAFFTQRNTFRDVFQFVKSTSEWLGISLWNEDSEYLESCESFYKNLCSLTEDSLPMEDLHGENPTDSWQETVSLIAQIEQKSTQEVWDKLQGRHKSIEESATFALLKKLQSTLLNVAHKDLYKLPEKTEIHVPESVRSKEERRTILHATTVQKQDDNHIVSPTLGVFYASPKPGEPHFVEVGQQVKVGQTMFLVGAMKVYTEVQSPRSGVIKEIRVEDGTLVKQGEVVMIIE</sequence>
<dbReference type="OrthoDB" id="9807469at2"/>
<keyword evidence="8 12" id="KW-0067">ATP-binding</keyword>
<dbReference type="CDD" id="cd06850">
    <property type="entry name" value="biotinyl_domain"/>
    <property type="match status" value="1"/>
</dbReference>
<dbReference type="Gene3D" id="3.40.50.20">
    <property type="match status" value="1"/>
</dbReference>
<dbReference type="Gene3D" id="3.30.1490.20">
    <property type="entry name" value="ATP-grasp fold, A domain"/>
    <property type="match status" value="1"/>
</dbReference>
<dbReference type="GO" id="GO:0006633">
    <property type="term" value="P:fatty acid biosynthetic process"/>
    <property type="evidence" value="ECO:0007669"/>
    <property type="project" value="UniProtKB-UniPathway"/>
</dbReference>
<keyword evidence="5" id="KW-0436">Ligase</keyword>
<dbReference type="UniPathway" id="UPA00094"/>
<dbReference type="Proteomes" id="UP000326354">
    <property type="component" value="Chromosome"/>
</dbReference>
<dbReference type="SUPFAM" id="SSF51230">
    <property type="entry name" value="Single hybrid motif"/>
    <property type="match status" value="1"/>
</dbReference>
<dbReference type="InterPro" id="IPR005482">
    <property type="entry name" value="Biotin_COase_C"/>
</dbReference>
<dbReference type="InterPro" id="IPR011764">
    <property type="entry name" value="Biotin_carboxylation_dom"/>
</dbReference>
<keyword evidence="17" id="KW-1185">Reference proteome</keyword>
<accession>A0A5S9F2B6</accession>
<comment type="pathway">
    <text evidence="3">Lipid metabolism; fatty acid biosynthesis.</text>
</comment>
<dbReference type="EMBL" id="AP019860">
    <property type="protein sequence ID" value="BBM83497.1"/>
    <property type="molecule type" value="Genomic_DNA"/>
</dbReference>
<evidence type="ECO:0000256" key="5">
    <source>
        <dbReference type="ARBA" id="ARBA00022598"/>
    </source>
</evidence>
<keyword evidence="4" id="KW-0444">Lipid biosynthesis</keyword>
<evidence type="ECO:0000256" key="2">
    <source>
        <dbReference type="ARBA" id="ARBA00003761"/>
    </source>
</evidence>
<dbReference type="Pfam" id="PF00289">
    <property type="entry name" value="Biotin_carb_N"/>
    <property type="match status" value="1"/>
</dbReference>
<evidence type="ECO:0000313" key="16">
    <source>
        <dbReference type="EMBL" id="BBM83497.1"/>
    </source>
</evidence>
<keyword evidence="11" id="KW-0092">Biotin</keyword>
<dbReference type="InterPro" id="IPR011761">
    <property type="entry name" value="ATP-grasp"/>
</dbReference>
<feature type="domain" description="Biotin carboxylation" evidence="15">
    <location>
        <begin position="1"/>
        <end position="538"/>
    </location>
</feature>
<dbReference type="GO" id="GO:0046872">
    <property type="term" value="F:metal ion binding"/>
    <property type="evidence" value="ECO:0007669"/>
    <property type="project" value="InterPro"/>
</dbReference>
<dbReference type="Gene3D" id="3.30.470.20">
    <property type="entry name" value="ATP-grasp fold, B domain"/>
    <property type="match status" value="1"/>
</dbReference>
<dbReference type="GO" id="GO:0003989">
    <property type="term" value="F:acetyl-CoA carboxylase activity"/>
    <property type="evidence" value="ECO:0007669"/>
    <property type="project" value="InterPro"/>
</dbReference>
<dbReference type="PROSITE" id="PS50979">
    <property type="entry name" value="BC"/>
    <property type="match status" value="1"/>
</dbReference>
<proteinExistence type="predicted"/>
<dbReference type="PROSITE" id="PS00867">
    <property type="entry name" value="CPSASE_2"/>
    <property type="match status" value="1"/>
</dbReference>
<keyword evidence="6 12" id="KW-0547">Nucleotide-binding</keyword>
<evidence type="ECO:0000259" key="13">
    <source>
        <dbReference type="PROSITE" id="PS50968"/>
    </source>
</evidence>
<evidence type="ECO:0000256" key="7">
    <source>
        <dbReference type="ARBA" id="ARBA00022832"/>
    </source>
</evidence>
<evidence type="ECO:0000256" key="10">
    <source>
        <dbReference type="ARBA" id="ARBA00023160"/>
    </source>
</evidence>
<dbReference type="SUPFAM" id="SSF52440">
    <property type="entry name" value="PreATP-grasp domain"/>
    <property type="match status" value="1"/>
</dbReference>